<dbReference type="EMBL" id="AMEP01000016">
    <property type="protein sequence ID" value="EKY03981.1"/>
    <property type="molecule type" value="Genomic_DNA"/>
</dbReference>
<keyword evidence="3" id="KW-0813">Transport</keyword>
<dbReference type="AlphaFoldDB" id="L1NKW2"/>
<dbReference type="GO" id="GO:0009279">
    <property type="term" value="C:cell outer membrane"/>
    <property type="evidence" value="ECO:0007669"/>
    <property type="project" value="UniProtKB-SubCell"/>
</dbReference>
<evidence type="ECO:0000313" key="10">
    <source>
        <dbReference type="Proteomes" id="UP000010433"/>
    </source>
</evidence>
<name>L1NKW2_9BACT</name>
<dbReference type="PANTHER" id="PTHR30026:SF20">
    <property type="entry name" value="OUTER MEMBRANE PROTEIN TOLC"/>
    <property type="match status" value="1"/>
</dbReference>
<comment type="subcellular location">
    <subcellularLocation>
        <location evidence="1">Cell outer membrane</location>
    </subcellularLocation>
</comment>
<dbReference type="Pfam" id="PF02321">
    <property type="entry name" value="OEP"/>
    <property type="match status" value="1"/>
</dbReference>
<sequence length="457" mass="51128">MNLKTYKYILLAFAVGLFRPLASHSQKVYTLQQCRALAKENNIKVRRSRLEIQSAKEQQKEAWAKYFPTITANGTYFVAPDYLLQQEVSMSPEVQQKLAGIVHSLGLPPAVLASLPTTYTIEAIKHGTLVSLMAMEPIYAGGRIVNANKLAKVQTEVKELMLSQSADDVSQTTELYYNQLLSLYEQQKTLDAAEKQLTSIFNDATNAYEAGIANKNDILSVQLKQNDIAINRLKLQNGITLSKLVLAQYMGKAGEDIDIDRTLTTHLPAPSTYAISHATALENRIETQLLDKKVEVQRLLTKVKQGEMLPTLAVGVAGMYQDLSNKGRFNAVGMATLSLPISNWWSNRGLKRQKIAQQIAMEEKEDSRQLLLIQMQSAYNNLETAYKQIQLARKSMEQSAENLRINEDYYQAGTGTMTNLLDAQTHDQQARNQYTEAVTSYLNCRTAYLIATGRGSE</sequence>
<keyword evidence="4" id="KW-1134">Transmembrane beta strand</keyword>
<dbReference type="InterPro" id="IPR051906">
    <property type="entry name" value="TolC-like"/>
</dbReference>
<dbReference type="InterPro" id="IPR003423">
    <property type="entry name" value="OMP_efflux"/>
</dbReference>
<dbReference type="Gene3D" id="1.20.1600.10">
    <property type="entry name" value="Outer membrane efflux proteins (OEP)"/>
    <property type="match status" value="1"/>
</dbReference>
<dbReference type="STRING" id="1127699.HMPREF9151_00148"/>
<dbReference type="PATRIC" id="fig|1127699.3.peg.130"/>
<accession>L1NKW2</accession>
<dbReference type="HOGENOM" id="CLU_012817_12_2_10"/>
<dbReference type="PANTHER" id="PTHR30026">
    <property type="entry name" value="OUTER MEMBRANE PROTEIN TOLC"/>
    <property type="match status" value="1"/>
</dbReference>
<dbReference type="SUPFAM" id="SSF56954">
    <property type="entry name" value="Outer membrane efflux proteins (OEP)"/>
    <property type="match status" value="1"/>
</dbReference>
<keyword evidence="7" id="KW-0998">Cell outer membrane</keyword>
<comment type="similarity">
    <text evidence="2">Belongs to the outer membrane factor (OMF) (TC 1.B.17) family.</text>
</comment>
<dbReference type="GO" id="GO:1990281">
    <property type="term" value="C:efflux pump complex"/>
    <property type="evidence" value="ECO:0007669"/>
    <property type="project" value="TreeGrafter"/>
</dbReference>
<evidence type="ECO:0000256" key="8">
    <source>
        <dbReference type="SAM" id="Coils"/>
    </source>
</evidence>
<evidence type="ECO:0000256" key="3">
    <source>
        <dbReference type="ARBA" id="ARBA00022448"/>
    </source>
</evidence>
<keyword evidence="6" id="KW-0472">Membrane</keyword>
<dbReference type="GO" id="GO:0015288">
    <property type="term" value="F:porin activity"/>
    <property type="evidence" value="ECO:0007669"/>
    <property type="project" value="TreeGrafter"/>
</dbReference>
<proteinExistence type="inferred from homology"/>
<dbReference type="RefSeq" id="WP_009162590.1">
    <property type="nucleotide sequence ID" value="NZ_KB290997.1"/>
</dbReference>
<evidence type="ECO:0000256" key="6">
    <source>
        <dbReference type="ARBA" id="ARBA00023136"/>
    </source>
</evidence>
<evidence type="ECO:0000256" key="1">
    <source>
        <dbReference type="ARBA" id="ARBA00004442"/>
    </source>
</evidence>
<dbReference type="OrthoDB" id="9807719at2"/>
<evidence type="ECO:0000313" key="9">
    <source>
        <dbReference type="EMBL" id="EKY03981.1"/>
    </source>
</evidence>
<dbReference type="Proteomes" id="UP000010433">
    <property type="component" value="Unassembled WGS sequence"/>
</dbReference>
<evidence type="ECO:0000256" key="7">
    <source>
        <dbReference type="ARBA" id="ARBA00023237"/>
    </source>
</evidence>
<evidence type="ECO:0000256" key="2">
    <source>
        <dbReference type="ARBA" id="ARBA00007613"/>
    </source>
</evidence>
<keyword evidence="10" id="KW-1185">Reference proteome</keyword>
<evidence type="ECO:0000256" key="4">
    <source>
        <dbReference type="ARBA" id="ARBA00022452"/>
    </source>
</evidence>
<evidence type="ECO:0000256" key="5">
    <source>
        <dbReference type="ARBA" id="ARBA00022692"/>
    </source>
</evidence>
<organism evidence="9 10">
    <name type="scientific">Hoylesella saccharolytica F0055</name>
    <dbReference type="NCBI Taxonomy" id="1127699"/>
    <lineage>
        <taxon>Bacteria</taxon>
        <taxon>Pseudomonadati</taxon>
        <taxon>Bacteroidota</taxon>
        <taxon>Bacteroidia</taxon>
        <taxon>Bacteroidales</taxon>
        <taxon>Prevotellaceae</taxon>
        <taxon>Hoylesella</taxon>
    </lineage>
</organism>
<feature type="coiled-coil region" evidence="8">
    <location>
        <begin position="379"/>
        <end position="406"/>
    </location>
</feature>
<keyword evidence="8" id="KW-0175">Coiled coil</keyword>
<gene>
    <name evidence="9" type="ORF">HMPREF9151_00148</name>
</gene>
<comment type="caution">
    <text evidence="9">The sequence shown here is derived from an EMBL/GenBank/DDBJ whole genome shotgun (WGS) entry which is preliminary data.</text>
</comment>
<keyword evidence="5" id="KW-0812">Transmembrane</keyword>
<protein>
    <submittedName>
        <fullName evidence="9">Outer membrane efflux protein</fullName>
    </submittedName>
</protein>
<dbReference type="GO" id="GO:0015562">
    <property type="term" value="F:efflux transmembrane transporter activity"/>
    <property type="evidence" value="ECO:0007669"/>
    <property type="project" value="InterPro"/>
</dbReference>
<reference evidence="9 10" key="1">
    <citation type="submission" date="2012-05" db="EMBL/GenBank/DDBJ databases">
        <authorList>
            <person name="Weinstock G."/>
            <person name="Sodergren E."/>
            <person name="Lobos E.A."/>
            <person name="Fulton L."/>
            <person name="Fulton R."/>
            <person name="Courtney L."/>
            <person name="Fronick C."/>
            <person name="O'Laughlin M."/>
            <person name="Godfrey J."/>
            <person name="Wilson R.M."/>
            <person name="Miner T."/>
            <person name="Farmer C."/>
            <person name="Delehaunty K."/>
            <person name="Cordes M."/>
            <person name="Minx P."/>
            <person name="Tomlinson C."/>
            <person name="Chen J."/>
            <person name="Wollam A."/>
            <person name="Pepin K.H."/>
            <person name="Bhonagiri V."/>
            <person name="Zhang X."/>
            <person name="Suruliraj S."/>
            <person name="Warren W."/>
            <person name="Mitreva M."/>
            <person name="Mardis E.R."/>
            <person name="Wilson R.K."/>
        </authorList>
    </citation>
    <scope>NUCLEOTIDE SEQUENCE [LARGE SCALE GENOMIC DNA]</scope>
    <source>
        <strain evidence="9 10">F0055</strain>
    </source>
</reference>